<dbReference type="AlphaFoldDB" id="A0A1E3W5E4"/>
<comment type="caution">
    <text evidence="6">The sequence shown here is derived from an EMBL/GenBank/DDBJ whole genome shotgun (WGS) entry which is preliminary data.</text>
</comment>
<dbReference type="GO" id="GO:0000272">
    <property type="term" value="P:polysaccharide catabolic process"/>
    <property type="evidence" value="ECO:0007669"/>
    <property type="project" value="InterPro"/>
</dbReference>
<feature type="domain" description="Glycoside hydrolase family 5" evidence="5">
    <location>
        <begin position="66"/>
        <end position="179"/>
    </location>
</feature>
<evidence type="ECO:0000313" key="7">
    <source>
        <dbReference type="Proteomes" id="UP000094472"/>
    </source>
</evidence>
<keyword evidence="4" id="KW-0732">Signal</keyword>
<evidence type="ECO:0000256" key="2">
    <source>
        <dbReference type="ARBA" id="ARBA00023295"/>
    </source>
</evidence>
<gene>
    <name evidence="6" type="ORF">AUC69_07355</name>
</gene>
<dbReference type="SUPFAM" id="SSF51445">
    <property type="entry name" value="(Trans)glycosidases"/>
    <property type="match status" value="1"/>
</dbReference>
<keyword evidence="7" id="KW-1185">Reference proteome</keyword>
<comment type="similarity">
    <text evidence="3">Belongs to the glycosyl hydrolase 5 (cellulase A) family.</text>
</comment>
<feature type="signal peptide" evidence="4">
    <location>
        <begin position="1"/>
        <end position="26"/>
    </location>
</feature>
<name>A0A1E3W5E4_9HYPH</name>
<feature type="chain" id="PRO_5009138980" description="Glycoside hydrolase family 5 domain-containing protein" evidence="4">
    <location>
        <begin position="27"/>
        <end position="207"/>
    </location>
</feature>
<dbReference type="PROSITE" id="PS51257">
    <property type="entry name" value="PROKAR_LIPOPROTEIN"/>
    <property type="match status" value="1"/>
</dbReference>
<dbReference type="EMBL" id="LPWF01000010">
    <property type="protein sequence ID" value="ODS01004.1"/>
    <property type="molecule type" value="Genomic_DNA"/>
</dbReference>
<evidence type="ECO:0000256" key="1">
    <source>
        <dbReference type="ARBA" id="ARBA00022801"/>
    </source>
</evidence>
<sequence>MITTRRVTRAVMLLALLLGCATTAQASDGPVELKRGVSIHEWLNWAPVTQTGDYRWPPYNDLMEWGSTRDFARIKALGFDFVRLSVDPGPLLASEGEKHEEALARLEQAVRFVTASGLKVVFDLHPVSQVPAWSAKALEVSADDKMAARYRDIVASVAGMLTRVGTDATVLELMNEPQYYPCDGGSGGEWKSVLQAWLARRARWHPT</sequence>
<dbReference type="OrthoDB" id="9800955at2"/>
<dbReference type="GO" id="GO:0004553">
    <property type="term" value="F:hydrolase activity, hydrolyzing O-glycosyl compounds"/>
    <property type="evidence" value="ECO:0007669"/>
    <property type="project" value="InterPro"/>
</dbReference>
<keyword evidence="2 3" id="KW-0326">Glycosidase</keyword>
<dbReference type="RefSeq" id="WP_069440914.1">
    <property type="nucleotide sequence ID" value="NZ_LPWF01000010.1"/>
</dbReference>
<dbReference type="InterPro" id="IPR017853">
    <property type="entry name" value="GH"/>
</dbReference>
<keyword evidence="1 3" id="KW-0378">Hydrolase</keyword>
<dbReference type="InterPro" id="IPR001547">
    <property type="entry name" value="Glyco_hydro_5"/>
</dbReference>
<dbReference type="Gene3D" id="3.20.20.80">
    <property type="entry name" value="Glycosidases"/>
    <property type="match status" value="1"/>
</dbReference>
<dbReference type="Pfam" id="PF00150">
    <property type="entry name" value="Cellulase"/>
    <property type="match status" value="1"/>
</dbReference>
<accession>A0A1E3W5E4</accession>
<evidence type="ECO:0000313" key="6">
    <source>
        <dbReference type="EMBL" id="ODS01004.1"/>
    </source>
</evidence>
<reference evidence="6 7" key="1">
    <citation type="journal article" date="2016" name="Environ. Microbiol.">
        <title>New Methyloceanibacter diversity from North Sea sediments includes methanotroph containing solely the soluble methane monooxygenase.</title>
        <authorList>
            <person name="Vekeman B."/>
            <person name="Kerckhof F.M."/>
            <person name="Cremers G."/>
            <person name="de Vos P."/>
            <person name="Vandamme P."/>
            <person name="Boon N."/>
            <person name="Op den Camp H.J."/>
            <person name="Heylen K."/>
        </authorList>
    </citation>
    <scope>NUCLEOTIDE SEQUENCE [LARGE SCALE GENOMIC DNA]</scope>
    <source>
        <strain evidence="6 7">R-67175</strain>
    </source>
</reference>
<evidence type="ECO:0000259" key="5">
    <source>
        <dbReference type="Pfam" id="PF00150"/>
    </source>
</evidence>
<protein>
    <recommendedName>
        <fullName evidence="5">Glycoside hydrolase family 5 domain-containing protein</fullName>
    </recommendedName>
</protein>
<organism evidence="6 7">
    <name type="scientific">Methyloceanibacter superfactus</name>
    <dbReference type="NCBI Taxonomy" id="1774969"/>
    <lineage>
        <taxon>Bacteria</taxon>
        <taxon>Pseudomonadati</taxon>
        <taxon>Pseudomonadota</taxon>
        <taxon>Alphaproteobacteria</taxon>
        <taxon>Hyphomicrobiales</taxon>
        <taxon>Hyphomicrobiaceae</taxon>
        <taxon>Methyloceanibacter</taxon>
    </lineage>
</organism>
<proteinExistence type="inferred from homology"/>
<dbReference type="STRING" id="1774969.AUC69_07355"/>
<evidence type="ECO:0000256" key="4">
    <source>
        <dbReference type="SAM" id="SignalP"/>
    </source>
</evidence>
<dbReference type="Proteomes" id="UP000094472">
    <property type="component" value="Unassembled WGS sequence"/>
</dbReference>
<evidence type="ECO:0000256" key="3">
    <source>
        <dbReference type="RuleBase" id="RU361153"/>
    </source>
</evidence>